<dbReference type="InterPro" id="IPR015797">
    <property type="entry name" value="NUDIX_hydrolase-like_dom_sf"/>
</dbReference>
<reference evidence="3 4" key="1">
    <citation type="journal article" date="2018" name="Mol. Biol. Evol.">
        <title>Broad Genomic Sampling Reveals a Smut Pathogenic Ancestry of the Fungal Clade Ustilaginomycotina.</title>
        <authorList>
            <person name="Kijpornyongpan T."/>
            <person name="Mondo S.J."/>
            <person name="Barry K."/>
            <person name="Sandor L."/>
            <person name="Lee J."/>
            <person name="Lipzen A."/>
            <person name="Pangilinan J."/>
            <person name="LaButti K."/>
            <person name="Hainaut M."/>
            <person name="Henrissat B."/>
            <person name="Grigoriev I.V."/>
            <person name="Spatafora J.W."/>
            <person name="Aime M.C."/>
        </authorList>
    </citation>
    <scope>NUCLEOTIDE SEQUENCE [LARGE SCALE GENOMIC DNA]</scope>
    <source>
        <strain evidence="3 4">MCA 4718</strain>
    </source>
</reference>
<dbReference type="GO" id="GO:0044715">
    <property type="term" value="F:8-oxo-dGDP phosphatase activity"/>
    <property type="evidence" value="ECO:0007669"/>
    <property type="project" value="UniProtKB-ARBA"/>
</dbReference>
<dbReference type="FunFam" id="3.90.79.10:FF:000019">
    <property type="entry name" value="Thiamin pyrophosphokinase, putative"/>
    <property type="match status" value="1"/>
</dbReference>
<dbReference type="GeneID" id="37016323"/>
<protein>
    <recommendedName>
        <fullName evidence="2">Nudix hydrolase domain-containing protein</fullName>
    </recommendedName>
</protein>
<proteinExistence type="predicted"/>
<organism evidence="3 4">
    <name type="scientific">Pseudomicrostroma glucosiphilum</name>
    <dbReference type="NCBI Taxonomy" id="1684307"/>
    <lineage>
        <taxon>Eukaryota</taxon>
        <taxon>Fungi</taxon>
        <taxon>Dikarya</taxon>
        <taxon>Basidiomycota</taxon>
        <taxon>Ustilaginomycotina</taxon>
        <taxon>Exobasidiomycetes</taxon>
        <taxon>Microstromatales</taxon>
        <taxon>Microstromatales incertae sedis</taxon>
        <taxon>Pseudomicrostroma</taxon>
    </lineage>
</organism>
<dbReference type="Gene3D" id="3.90.79.10">
    <property type="entry name" value="Nucleoside Triphosphate Pyrophosphohydrolase"/>
    <property type="match status" value="1"/>
</dbReference>
<dbReference type="STRING" id="1684307.A0A316TX20"/>
<dbReference type="PANTHER" id="PTHR13622">
    <property type="entry name" value="THIAMIN PYROPHOSPHOKINASE"/>
    <property type="match status" value="1"/>
</dbReference>
<dbReference type="AlphaFoldDB" id="A0A316TX20"/>
<feature type="domain" description="Nudix hydrolase" evidence="2">
    <location>
        <begin position="184"/>
        <end position="344"/>
    </location>
</feature>
<dbReference type="InterPro" id="IPR000086">
    <property type="entry name" value="NUDIX_hydrolase_dom"/>
</dbReference>
<dbReference type="InterPro" id="IPR031804">
    <property type="entry name" value="DUF4743"/>
</dbReference>
<name>A0A316TX20_9BASI</name>
<evidence type="ECO:0000259" key="2">
    <source>
        <dbReference type="PROSITE" id="PS51462"/>
    </source>
</evidence>
<accession>A0A316TX20</accession>
<dbReference type="RefSeq" id="XP_025345149.1">
    <property type="nucleotide sequence ID" value="XM_025494589.1"/>
</dbReference>
<sequence length="400" mass="43828">MTSASFERPTTTTNSAASPSTPTLLSIILRCHNHPYPLFSSPTTDYFTPFHLHLGPPTAQIGFIPKAVLAEILKGDAKGIFIHSEGRVGLARSLDSFQKRSNALNSLVRSWRDVGLFRDALDGWREEMYAVYSSDSHPFNSWERTTRSGTEVGSRGAVFELERAACALFGLVTYGVHLTAYTQEPSSSTSASDADTSSSSDLLKVWVPRRSASKATWPSYLDNSVAGGITSGDAPFESIVRECQEEASLSEDVVRARIQQAGVVTYVYRTLPLEEGGGYLQPEVQYIYDLPLPAPDFADGDAEEAKFIPKPNDGEAQSFDLLSVPQIMDLLKKGEFKPNCGLVMLDFLIRKGVIREGEKDVEGYVEMPQIQLQVQLPQLDIALETPGHALIPSHMGRAGH</sequence>
<dbReference type="PROSITE" id="PS51462">
    <property type="entry name" value="NUDIX"/>
    <property type="match status" value="1"/>
</dbReference>
<dbReference type="OrthoDB" id="10261522at2759"/>
<dbReference type="Pfam" id="PF15916">
    <property type="entry name" value="DUF4743"/>
    <property type="match status" value="1"/>
</dbReference>
<dbReference type="SUPFAM" id="SSF55811">
    <property type="entry name" value="Nudix"/>
    <property type="match status" value="1"/>
</dbReference>
<dbReference type="EMBL" id="KZ819339">
    <property type="protein sequence ID" value="PWN17989.1"/>
    <property type="molecule type" value="Genomic_DNA"/>
</dbReference>
<keyword evidence="4" id="KW-1185">Reference proteome</keyword>
<feature type="compositionally biased region" description="Low complexity" evidence="1">
    <location>
        <begin position="9"/>
        <end position="20"/>
    </location>
</feature>
<evidence type="ECO:0000313" key="4">
    <source>
        <dbReference type="Proteomes" id="UP000245942"/>
    </source>
</evidence>
<dbReference type="CDD" id="cd03676">
    <property type="entry name" value="NUDIX_Tnr3_like"/>
    <property type="match status" value="1"/>
</dbReference>
<evidence type="ECO:0000313" key="3">
    <source>
        <dbReference type="EMBL" id="PWN17989.1"/>
    </source>
</evidence>
<feature type="region of interest" description="Disordered" evidence="1">
    <location>
        <begin position="1"/>
        <end position="20"/>
    </location>
</feature>
<dbReference type="PANTHER" id="PTHR13622:SF8">
    <property type="entry name" value="THIAMIN PYROPHOSPHOKINASE 1"/>
    <property type="match status" value="1"/>
</dbReference>
<evidence type="ECO:0000256" key="1">
    <source>
        <dbReference type="SAM" id="MobiDB-lite"/>
    </source>
</evidence>
<dbReference type="Proteomes" id="UP000245942">
    <property type="component" value="Unassembled WGS sequence"/>
</dbReference>
<gene>
    <name evidence="3" type="ORF">BCV69DRAFT_301729</name>
</gene>